<dbReference type="PANTHER" id="PTHR10357">
    <property type="entry name" value="ALPHA-AMYLASE FAMILY MEMBER"/>
    <property type="match status" value="1"/>
</dbReference>
<dbReference type="InterPro" id="IPR017853">
    <property type="entry name" value="GH"/>
</dbReference>
<dbReference type="InterPro" id="IPR006047">
    <property type="entry name" value="GH13_cat_dom"/>
</dbReference>
<protein>
    <recommendedName>
        <fullName evidence="2">Glycosyl hydrolase family 13 catalytic domain-containing protein</fullName>
    </recommendedName>
</protein>
<dbReference type="PANTHER" id="PTHR10357:SF219">
    <property type="entry name" value="MALTOSE ALPHA-D-GLUCOSYLTRANSFERASE"/>
    <property type="match status" value="1"/>
</dbReference>
<name>A0A1H4I4R0_9MICO</name>
<dbReference type="SUPFAM" id="SSF51445">
    <property type="entry name" value="(Trans)glycosidases"/>
    <property type="match status" value="1"/>
</dbReference>
<dbReference type="Proteomes" id="UP000183750">
    <property type="component" value="Unassembled WGS sequence"/>
</dbReference>
<evidence type="ECO:0000313" key="4">
    <source>
        <dbReference type="Proteomes" id="UP000183750"/>
    </source>
</evidence>
<accession>A0A1H4I4R0</accession>
<proteinExistence type="predicted"/>
<dbReference type="EMBL" id="FNSQ01000004">
    <property type="protein sequence ID" value="SEB28900.1"/>
    <property type="molecule type" value="Genomic_DNA"/>
</dbReference>
<keyword evidence="4" id="KW-1185">Reference proteome</keyword>
<dbReference type="Pfam" id="PF00128">
    <property type="entry name" value="Alpha-amylase"/>
    <property type="match status" value="1"/>
</dbReference>
<sequence length="257" mass="28091">MLGGDPRRIRMAYSLLFTLPGTPVLFYGEEIGMGENAEISGREAVRTPMQWSASRNGGFSDAAPRRLTAKPPSDGYAPEHVNVAAQLVDPDSLLYFVRALTSRYRISPELGWGTFEVVDQPADSLLVHSLTADVGRVIALHNFAEVPVTTTFRVADEPDGTTLLDLLEPSHIPSAPTARWSWRSRRTAIAGCGSHGPATAGSSEDRETSGYQARTLTRPCTRQAFAVPIRASPHPRHLDSPEFCIQNTNRSEGVFFQ</sequence>
<feature type="domain" description="Glycosyl hydrolase family 13 catalytic" evidence="2">
    <location>
        <begin position="8"/>
        <end position="101"/>
    </location>
</feature>
<dbReference type="Gene3D" id="3.20.20.80">
    <property type="entry name" value="Glycosidases"/>
    <property type="match status" value="1"/>
</dbReference>
<organism evidence="3 4">
    <name type="scientific">Microbacterium hydrocarbonoxydans</name>
    <dbReference type="NCBI Taxonomy" id="273678"/>
    <lineage>
        <taxon>Bacteria</taxon>
        <taxon>Bacillati</taxon>
        <taxon>Actinomycetota</taxon>
        <taxon>Actinomycetes</taxon>
        <taxon>Micrococcales</taxon>
        <taxon>Microbacteriaceae</taxon>
        <taxon>Microbacterium</taxon>
    </lineage>
</organism>
<evidence type="ECO:0000259" key="2">
    <source>
        <dbReference type="Pfam" id="PF00128"/>
    </source>
</evidence>
<gene>
    <name evidence="3" type="ORF">SAMN04489807_0044</name>
</gene>
<feature type="region of interest" description="Disordered" evidence="1">
    <location>
        <begin position="193"/>
        <end position="215"/>
    </location>
</feature>
<reference evidence="4" key="1">
    <citation type="submission" date="2016-10" db="EMBL/GenBank/DDBJ databases">
        <authorList>
            <person name="Varghese N."/>
            <person name="Submissions S."/>
        </authorList>
    </citation>
    <scope>NUCLEOTIDE SEQUENCE [LARGE SCALE GENOMIC DNA]</scope>
    <source>
        <strain evidence="4">DSM 16089</strain>
    </source>
</reference>
<dbReference type="AlphaFoldDB" id="A0A1H4I4R0"/>
<dbReference type="GO" id="GO:0005975">
    <property type="term" value="P:carbohydrate metabolic process"/>
    <property type="evidence" value="ECO:0007669"/>
    <property type="project" value="InterPro"/>
</dbReference>
<evidence type="ECO:0000313" key="3">
    <source>
        <dbReference type="EMBL" id="SEB28900.1"/>
    </source>
</evidence>
<evidence type="ECO:0000256" key="1">
    <source>
        <dbReference type="SAM" id="MobiDB-lite"/>
    </source>
</evidence>